<feature type="chain" id="PRO_5038617954" evidence="3">
    <location>
        <begin position="22"/>
        <end position="178"/>
    </location>
</feature>
<evidence type="ECO:0000256" key="1">
    <source>
        <dbReference type="ARBA" id="ARBA00022729"/>
    </source>
</evidence>
<keyword evidence="1 3" id="KW-0732">Signal</keyword>
<evidence type="ECO:0000256" key="3">
    <source>
        <dbReference type="SAM" id="SignalP"/>
    </source>
</evidence>
<dbReference type="EMBL" id="FQZL01000004">
    <property type="protein sequence ID" value="SHI34899.1"/>
    <property type="molecule type" value="Genomic_DNA"/>
</dbReference>
<proteinExistence type="predicted"/>
<dbReference type="Pfam" id="PF13205">
    <property type="entry name" value="Big_5"/>
    <property type="match status" value="1"/>
</dbReference>
<dbReference type="RefSeq" id="WP_073045462.1">
    <property type="nucleotide sequence ID" value="NZ_FQZL01000004.1"/>
</dbReference>
<keyword evidence="2" id="KW-0812">Transmembrane</keyword>
<feature type="domain" description="SbsA Ig-like" evidence="4">
    <location>
        <begin position="28"/>
        <end position="140"/>
    </location>
</feature>
<keyword evidence="2" id="KW-1133">Transmembrane helix</keyword>
<feature type="signal peptide" evidence="3">
    <location>
        <begin position="1"/>
        <end position="21"/>
    </location>
</feature>
<dbReference type="STRING" id="1121476.SAMN02745751_00093"/>
<dbReference type="Proteomes" id="UP000184052">
    <property type="component" value="Unassembled WGS sequence"/>
</dbReference>
<protein>
    <submittedName>
        <fullName evidence="5">Ig-like domain-containing protein</fullName>
    </submittedName>
</protein>
<gene>
    <name evidence="5" type="ORF">SAMN02745751_00093</name>
</gene>
<reference evidence="5 6" key="1">
    <citation type="submission" date="2016-11" db="EMBL/GenBank/DDBJ databases">
        <authorList>
            <person name="Jaros S."/>
            <person name="Januszkiewicz K."/>
            <person name="Wedrychowicz H."/>
        </authorList>
    </citation>
    <scope>NUCLEOTIDE SEQUENCE [LARGE SCALE GENOMIC DNA]</scope>
    <source>
        <strain evidence="5 6">DSM 17477</strain>
    </source>
</reference>
<dbReference type="AlphaFoldDB" id="A0A1M6AEL4"/>
<name>A0A1M6AEL4_9FIRM</name>
<feature type="transmembrane region" description="Helical" evidence="2">
    <location>
        <begin position="152"/>
        <end position="172"/>
    </location>
</feature>
<accession>A0A1M6AEL4</accession>
<sequence length="178" mass="19555">MKKTLVLVMALTLLLSIFTVAEGTEGNKPLFLDVSTPEDGAADIPVEQEIKLVFSKNVVNVSVKDNNLKCFTMEDSDGYDVPIEIVMGDDQIHPDQKRDIVIKPVEGLKEDMTYTIRISPDMLAKNGNTLGEEVMVTFSTMSTNPTSSLSTFNGTGIAMIALLIVVIVTIFIRKRKSK</sequence>
<evidence type="ECO:0000256" key="2">
    <source>
        <dbReference type="SAM" id="Phobius"/>
    </source>
</evidence>
<organism evidence="5 6">
    <name type="scientific">Dethiosulfatibacter aminovorans DSM 17477</name>
    <dbReference type="NCBI Taxonomy" id="1121476"/>
    <lineage>
        <taxon>Bacteria</taxon>
        <taxon>Bacillati</taxon>
        <taxon>Bacillota</taxon>
        <taxon>Tissierellia</taxon>
        <taxon>Dethiosulfatibacter</taxon>
    </lineage>
</organism>
<evidence type="ECO:0000313" key="6">
    <source>
        <dbReference type="Proteomes" id="UP000184052"/>
    </source>
</evidence>
<dbReference type="OrthoDB" id="1803921at2"/>
<evidence type="ECO:0000259" key="4">
    <source>
        <dbReference type="Pfam" id="PF13205"/>
    </source>
</evidence>
<keyword evidence="2" id="KW-0472">Membrane</keyword>
<evidence type="ECO:0000313" key="5">
    <source>
        <dbReference type="EMBL" id="SHI34899.1"/>
    </source>
</evidence>
<keyword evidence="6" id="KW-1185">Reference proteome</keyword>
<dbReference type="InterPro" id="IPR032812">
    <property type="entry name" value="SbsA_Ig"/>
</dbReference>